<dbReference type="Pfam" id="PF23357">
    <property type="entry name" value="DUF7088"/>
    <property type="match status" value="1"/>
</dbReference>
<feature type="transmembrane region" description="Helical" evidence="1">
    <location>
        <begin position="12"/>
        <end position="30"/>
    </location>
</feature>
<protein>
    <submittedName>
        <fullName evidence="4">Uncharacterized protein</fullName>
    </submittedName>
</protein>
<dbReference type="AlphaFoldDB" id="A0A3B1BYP0"/>
<proteinExistence type="predicted"/>
<evidence type="ECO:0000313" key="4">
    <source>
        <dbReference type="EMBL" id="VAX23089.1"/>
    </source>
</evidence>
<dbReference type="InterPro" id="IPR019196">
    <property type="entry name" value="ABC_transp_unknown"/>
</dbReference>
<evidence type="ECO:0000259" key="2">
    <source>
        <dbReference type="Pfam" id="PF09822"/>
    </source>
</evidence>
<feature type="domain" description="DUF7088" evidence="3">
    <location>
        <begin position="43"/>
        <end position="110"/>
    </location>
</feature>
<dbReference type="InterPro" id="IPR055396">
    <property type="entry name" value="DUF7088"/>
</dbReference>
<name>A0A3B1BYP0_9ZZZZ</name>
<organism evidence="4">
    <name type="scientific">hydrothermal vent metagenome</name>
    <dbReference type="NCBI Taxonomy" id="652676"/>
    <lineage>
        <taxon>unclassified sequences</taxon>
        <taxon>metagenomes</taxon>
        <taxon>ecological metagenomes</taxon>
    </lineage>
</organism>
<accession>A0A3B1BYP0</accession>
<sequence>MRRSVKYGSNTLLFSVIIIAALVLVNLISVKHYNVIDMTSSSKFSLSPQTRKVLKSLGEGVKVLAFVKIEQSLAVTDFLDQYVYISERLKYEIIDPDKKPGLAKKYKVVRYGVFVVEAASGRKETLSELSEEELTNAIIKATTTEQKKIYVLEGHGERSMDDTNQQGWSAVNEALLQAGYMVTPLNWFETGSIPDDIDMLLIPGPKNDMQSGEIDRLREMLDKGIPVFIAIDPPVLPNVQGLLGEFGFKFHEEMILDPVSQSLGFEPLVATATGYTGHPVSKEIKAATFFPVARSIDLEKENRVNAELTAIASTATQSWSETSLASIEKGTPEFEENDDLPGPRIVVASAQWDVGPSLAERKIGEKAIKARMVVAGDSDFASNATLGLSANRDLFMNIIGWLLEQENRISIRAKDKAFNPVMFTSFQLKVIFWSVVVALPFSVAVLGVVVRARRRRS</sequence>
<keyword evidence="1" id="KW-0472">Membrane</keyword>
<keyword evidence="1" id="KW-0812">Transmembrane</keyword>
<evidence type="ECO:0000256" key="1">
    <source>
        <dbReference type="SAM" id="Phobius"/>
    </source>
</evidence>
<feature type="domain" description="ABC-type uncharacterised transport system" evidence="2">
    <location>
        <begin position="146"/>
        <end position="389"/>
    </location>
</feature>
<dbReference type="InterPro" id="IPR029062">
    <property type="entry name" value="Class_I_gatase-like"/>
</dbReference>
<dbReference type="EMBL" id="UOGA01000238">
    <property type="protein sequence ID" value="VAX23089.1"/>
    <property type="molecule type" value="Genomic_DNA"/>
</dbReference>
<dbReference type="Pfam" id="PF09822">
    <property type="entry name" value="ABC_transp_aux"/>
    <property type="match status" value="1"/>
</dbReference>
<reference evidence="4" key="1">
    <citation type="submission" date="2018-06" db="EMBL/GenBank/DDBJ databases">
        <authorList>
            <person name="Zhirakovskaya E."/>
        </authorList>
    </citation>
    <scope>NUCLEOTIDE SEQUENCE</scope>
</reference>
<gene>
    <name evidence="4" type="ORF">MNBD_NITROSPINAE04-796</name>
</gene>
<evidence type="ECO:0000259" key="3">
    <source>
        <dbReference type="Pfam" id="PF23357"/>
    </source>
</evidence>
<feature type="transmembrane region" description="Helical" evidence="1">
    <location>
        <begin position="430"/>
        <end position="450"/>
    </location>
</feature>
<keyword evidence="1" id="KW-1133">Transmembrane helix</keyword>
<dbReference type="SUPFAM" id="SSF52317">
    <property type="entry name" value="Class I glutamine amidotransferase-like"/>
    <property type="match status" value="1"/>
</dbReference>
<dbReference type="CDD" id="cd01653">
    <property type="entry name" value="GATase1"/>
    <property type="match status" value="1"/>
</dbReference>